<dbReference type="Proteomes" id="UP000250235">
    <property type="component" value="Unassembled WGS sequence"/>
</dbReference>
<organism evidence="2 3">
    <name type="scientific">Dorcoceras hygrometricum</name>
    <dbReference type="NCBI Taxonomy" id="472368"/>
    <lineage>
        <taxon>Eukaryota</taxon>
        <taxon>Viridiplantae</taxon>
        <taxon>Streptophyta</taxon>
        <taxon>Embryophyta</taxon>
        <taxon>Tracheophyta</taxon>
        <taxon>Spermatophyta</taxon>
        <taxon>Magnoliopsida</taxon>
        <taxon>eudicotyledons</taxon>
        <taxon>Gunneridae</taxon>
        <taxon>Pentapetalae</taxon>
        <taxon>asterids</taxon>
        <taxon>lamiids</taxon>
        <taxon>Lamiales</taxon>
        <taxon>Gesneriaceae</taxon>
        <taxon>Didymocarpoideae</taxon>
        <taxon>Trichosporeae</taxon>
        <taxon>Loxocarpinae</taxon>
        <taxon>Dorcoceras</taxon>
    </lineage>
</organism>
<name>A0A2Z7CQI3_9LAMI</name>
<protein>
    <submittedName>
        <fullName evidence="2">Uncharacterized protein</fullName>
    </submittedName>
</protein>
<feature type="compositionally biased region" description="Polar residues" evidence="1">
    <location>
        <begin position="157"/>
        <end position="168"/>
    </location>
</feature>
<feature type="compositionally biased region" description="Polar residues" evidence="1">
    <location>
        <begin position="135"/>
        <end position="147"/>
    </location>
</feature>
<dbReference type="AlphaFoldDB" id="A0A2Z7CQI3"/>
<dbReference type="EMBL" id="KQ993830">
    <property type="protein sequence ID" value="KZV48635.1"/>
    <property type="molecule type" value="Genomic_DNA"/>
</dbReference>
<accession>A0A2Z7CQI3</accession>
<keyword evidence="3" id="KW-1185">Reference proteome</keyword>
<feature type="region of interest" description="Disordered" evidence="1">
    <location>
        <begin position="135"/>
        <end position="176"/>
    </location>
</feature>
<proteinExistence type="predicted"/>
<evidence type="ECO:0000256" key="1">
    <source>
        <dbReference type="SAM" id="MobiDB-lite"/>
    </source>
</evidence>
<gene>
    <name evidence="2" type="ORF">F511_10321</name>
</gene>
<reference evidence="2 3" key="1">
    <citation type="journal article" date="2015" name="Proc. Natl. Acad. Sci. U.S.A.">
        <title>The resurrection genome of Boea hygrometrica: A blueprint for survival of dehydration.</title>
        <authorList>
            <person name="Xiao L."/>
            <person name="Yang G."/>
            <person name="Zhang L."/>
            <person name="Yang X."/>
            <person name="Zhao S."/>
            <person name="Ji Z."/>
            <person name="Zhou Q."/>
            <person name="Hu M."/>
            <person name="Wang Y."/>
            <person name="Chen M."/>
            <person name="Xu Y."/>
            <person name="Jin H."/>
            <person name="Xiao X."/>
            <person name="Hu G."/>
            <person name="Bao F."/>
            <person name="Hu Y."/>
            <person name="Wan P."/>
            <person name="Li L."/>
            <person name="Deng X."/>
            <person name="Kuang T."/>
            <person name="Xiang C."/>
            <person name="Zhu J.K."/>
            <person name="Oliver M.J."/>
            <person name="He Y."/>
        </authorList>
    </citation>
    <scope>NUCLEOTIDE SEQUENCE [LARGE SCALE GENOMIC DNA]</scope>
    <source>
        <strain evidence="3">cv. XS01</strain>
    </source>
</reference>
<evidence type="ECO:0000313" key="3">
    <source>
        <dbReference type="Proteomes" id="UP000250235"/>
    </source>
</evidence>
<evidence type="ECO:0000313" key="2">
    <source>
        <dbReference type="EMBL" id="KZV48635.1"/>
    </source>
</evidence>
<sequence>MGNRSANTLRCCSAENVQLDPKLPQQLLPQRHATQPDSVTQLKVQQYSSDQIIHDHHGTSISAQRNAIQYIASRSAQDHPINTARPAQLDHTRSLARALNSSRAHTVQLSHTHNSIISQQQMQITHCSCTVTRQQHSQQEKGQTSSRKMVKPAAGRRSNQQQENGQTSGRKRSNQL</sequence>